<comment type="similarity">
    <text evidence="8">Belongs to the binding-protein-dependent transport system permease family.</text>
</comment>
<keyword evidence="6 8" id="KW-1133">Transmembrane helix</keyword>
<dbReference type="RefSeq" id="WP_322186729.1">
    <property type="nucleotide sequence ID" value="NZ_JAXLPB010000002.1"/>
</dbReference>
<dbReference type="Pfam" id="PF00528">
    <property type="entry name" value="BPD_transp_1"/>
    <property type="match status" value="1"/>
</dbReference>
<dbReference type="Proteomes" id="UP001294412">
    <property type="component" value="Unassembled WGS sequence"/>
</dbReference>
<feature type="transmembrane region" description="Helical" evidence="8">
    <location>
        <begin position="234"/>
        <end position="252"/>
    </location>
</feature>
<evidence type="ECO:0000256" key="5">
    <source>
        <dbReference type="ARBA" id="ARBA00022692"/>
    </source>
</evidence>
<keyword evidence="7 8" id="KW-0472">Membrane</keyword>
<evidence type="ECO:0000256" key="1">
    <source>
        <dbReference type="ARBA" id="ARBA00004429"/>
    </source>
</evidence>
<feature type="transmembrane region" description="Helical" evidence="8">
    <location>
        <begin position="174"/>
        <end position="196"/>
    </location>
</feature>
<dbReference type="InterPro" id="IPR000515">
    <property type="entry name" value="MetI-like"/>
</dbReference>
<keyword evidence="4" id="KW-0997">Cell inner membrane</keyword>
<comment type="subcellular location">
    <subcellularLocation>
        <location evidence="1">Cell inner membrane</location>
        <topology evidence="1">Multi-pass membrane protein</topology>
    </subcellularLocation>
    <subcellularLocation>
        <location evidence="8">Cell membrane</location>
        <topology evidence="8">Multi-pass membrane protein</topology>
    </subcellularLocation>
</comment>
<evidence type="ECO:0000256" key="7">
    <source>
        <dbReference type="ARBA" id="ARBA00023136"/>
    </source>
</evidence>
<feature type="transmembrane region" description="Helical" evidence="8">
    <location>
        <begin position="208"/>
        <end position="228"/>
    </location>
</feature>
<evidence type="ECO:0000256" key="2">
    <source>
        <dbReference type="ARBA" id="ARBA00022448"/>
    </source>
</evidence>
<name>A0ABU5I546_9HYPH</name>
<dbReference type="SUPFAM" id="SSF161098">
    <property type="entry name" value="MetI-like"/>
    <property type="match status" value="2"/>
</dbReference>
<reference evidence="10 11" key="1">
    <citation type="submission" date="2023-12" db="EMBL/GenBank/DDBJ databases">
        <title>Description of Novel Strain Fulvimarina sp. 2208YS6-2-32 isolated from Uroteuthis (Photololigo) edulis.</title>
        <authorList>
            <person name="Park J.-S."/>
        </authorList>
    </citation>
    <scope>NUCLEOTIDE SEQUENCE [LARGE SCALE GENOMIC DNA]</scope>
    <source>
        <strain evidence="10 11">2208YS6-2-32</strain>
    </source>
</reference>
<evidence type="ECO:0000313" key="10">
    <source>
        <dbReference type="EMBL" id="MDY8109281.1"/>
    </source>
</evidence>
<keyword evidence="2 8" id="KW-0813">Transport</keyword>
<feature type="transmembrane region" description="Helical" evidence="8">
    <location>
        <begin position="291"/>
        <end position="312"/>
    </location>
</feature>
<dbReference type="PANTHER" id="PTHR43357">
    <property type="entry name" value="INNER MEMBRANE ABC TRANSPORTER PERMEASE PROTEIN YDCV"/>
    <property type="match status" value="1"/>
</dbReference>
<feature type="domain" description="ABC transmembrane type-1" evidence="9">
    <location>
        <begin position="169"/>
        <end position="361"/>
    </location>
</feature>
<evidence type="ECO:0000256" key="6">
    <source>
        <dbReference type="ARBA" id="ARBA00022989"/>
    </source>
</evidence>
<feature type="transmembrane region" description="Helical" evidence="8">
    <location>
        <begin position="57"/>
        <end position="80"/>
    </location>
</feature>
<feature type="transmembrane region" description="Helical" evidence="8">
    <location>
        <begin position="343"/>
        <end position="370"/>
    </location>
</feature>
<feature type="transmembrane region" description="Helical" evidence="8">
    <location>
        <begin position="12"/>
        <end position="37"/>
    </location>
</feature>
<evidence type="ECO:0000313" key="11">
    <source>
        <dbReference type="Proteomes" id="UP001294412"/>
    </source>
</evidence>
<dbReference type="PROSITE" id="PS50928">
    <property type="entry name" value="ABC_TM1"/>
    <property type="match status" value="2"/>
</dbReference>
<dbReference type="InterPro" id="IPR035906">
    <property type="entry name" value="MetI-like_sf"/>
</dbReference>
<accession>A0ABU5I546</accession>
<keyword evidence="11" id="KW-1185">Reference proteome</keyword>
<keyword evidence="5 8" id="KW-0812">Transmembrane</keyword>
<comment type="caution">
    <text evidence="10">The sequence shown here is derived from an EMBL/GenBank/DDBJ whole genome shotgun (WGS) entry which is preliminary data.</text>
</comment>
<evidence type="ECO:0000259" key="9">
    <source>
        <dbReference type="PROSITE" id="PS50928"/>
    </source>
</evidence>
<dbReference type="EMBL" id="JAXLPB010000002">
    <property type="protein sequence ID" value="MDY8109281.1"/>
    <property type="molecule type" value="Genomic_DNA"/>
</dbReference>
<feature type="transmembrane region" description="Helical" evidence="8">
    <location>
        <begin position="115"/>
        <end position="143"/>
    </location>
</feature>
<evidence type="ECO:0000256" key="8">
    <source>
        <dbReference type="RuleBase" id="RU363032"/>
    </source>
</evidence>
<gene>
    <name evidence="10" type="ORF">U0C82_09015</name>
</gene>
<evidence type="ECO:0000256" key="4">
    <source>
        <dbReference type="ARBA" id="ARBA00022519"/>
    </source>
</evidence>
<proteinExistence type="inferred from homology"/>
<sequence>MRTLFGIALPVVMPSLIAGGALAFVSAIGNFGIPALIGIPAGYTVLPTLIYQKLASFGPSIISEVAVLSVLVGLLAFGGFGVQRLVLGRRDYRTLGGTGAPLAVSLGPWRGAFEAAAWAVLTLILILPLLALLATSLVSAYGVPLGPGTATLSNYAEVLFRQDATVRAFRNSTFLALTAALVLMIVAVPFAAFVVWRRSRLLSLLSGLAEIPYALPGIVLGISAILLFLKPLPVLGFSLYNTIWIILVAYLARFLTLSLRPVIAGVEQADPALDEAARMTGASYLFRLRTILFPILAPSAAAGAILTFMTAFNELTVSALLWSSGNETLGVVVFNLDDGGYTVLASAVAMVTVVVIVAIMGLTAALARFLPKGVLPWL</sequence>
<dbReference type="Gene3D" id="1.10.3720.10">
    <property type="entry name" value="MetI-like"/>
    <property type="match status" value="2"/>
</dbReference>
<organism evidence="10 11">
    <name type="scientific">Fulvimarina uroteuthidis</name>
    <dbReference type="NCBI Taxonomy" id="3098149"/>
    <lineage>
        <taxon>Bacteria</taxon>
        <taxon>Pseudomonadati</taxon>
        <taxon>Pseudomonadota</taxon>
        <taxon>Alphaproteobacteria</taxon>
        <taxon>Hyphomicrobiales</taxon>
        <taxon>Aurantimonadaceae</taxon>
        <taxon>Fulvimarina</taxon>
    </lineage>
</organism>
<feature type="domain" description="ABC transmembrane type-1" evidence="9">
    <location>
        <begin position="1"/>
        <end position="83"/>
    </location>
</feature>
<dbReference type="PANTHER" id="PTHR43357:SF3">
    <property type="entry name" value="FE(3+)-TRANSPORT SYSTEM PERMEASE PROTEIN FBPB 2"/>
    <property type="match status" value="1"/>
</dbReference>
<evidence type="ECO:0000256" key="3">
    <source>
        <dbReference type="ARBA" id="ARBA00022475"/>
    </source>
</evidence>
<keyword evidence="3" id="KW-1003">Cell membrane</keyword>
<protein>
    <submittedName>
        <fullName evidence="10">ABC transporter permease subunit</fullName>
    </submittedName>
</protein>
<dbReference type="CDD" id="cd06261">
    <property type="entry name" value="TM_PBP2"/>
    <property type="match status" value="1"/>
</dbReference>